<evidence type="ECO:0000313" key="3">
    <source>
        <dbReference type="EMBL" id="GGO92926.1"/>
    </source>
</evidence>
<reference evidence="3" key="2">
    <citation type="submission" date="2020-09" db="EMBL/GenBank/DDBJ databases">
        <authorList>
            <person name="Sun Q."/>
            <person name="Zhou Y."/>
        </authorList>
    </citation>
    <scope>NUCLEOTIDE SEQUENCE</scope>
    <source>
        <strain evidence="3">CGMCC 4.7201</strain>
    </source>
</reference>
<reference evidence="3" key="1">
    <citation type="journal article" date="2014" name="Int. J. Syst. Evol. Microbiol.">
        <title>Complete genome sequence of Corynebacterium casei LMG S-19264T (=DSM 44701T), isolated from a smear-ripened cheese.</title>
        <authorList>
            <consortium name="US DOE Joint Genome Institute (JGI-PGF)"/>
            <person name="Walter F."/>
            <person name="Albersmeier A."/>
            <person name="Kalinowski J."/>
            <person name="Ruckert C."/>
        </authorList>
    </citation>
    <scope>NUCLEOTIDE SEQUENCE</scope>
    <source>
        <strain evidence="3">CGMCC 4.7201</strain>
    </source>
</reference>
<organism evidence="3 4">
    <name type="scientific">Wenjunlia tyrosinilytica</name>
    <dbReference type="NCBI Taxonomy" id="1544741"/>
    <lineage>
        <taxon>Bacteria</taxon>
        <taxon>Bacillati</taxon>
        <taxon>Actinomycetota</taxon>
        <taxon>Actinomycetes</taxon>
        <taxon>Kitasatosporales</taxon>
        <taxon>Streptomycetaceae</taxon>
        <taxon>Wenjunlia</taxon>
    </lineage>
</organism>
<sequence length="285" mass="30568">MADGSWEKGRTGVSAGAGGGAAAAGQVEHMLHQVAPGRFDAYEALLRAIADGEVWMLLWHGQPGSPDAQYGNMDVEGFNYAPCVTSAKELAASGWNRAHEVVTGPAIANSLFRTRYGLWLNPHAPGGGVGVPWLDLRRIASGLDRLPAGPLQLSEPTLQLPQFYALLAQNAHRTPPVRSLRRAWVQPALGEPYLAIGLDLYDAGPQALESVRQMVQHALGAAPEGLPVSTVAMADEYDPVAMWMRAHQRPFFDRDGFGGGAPAPQQGWQQPPPRHPGSHPGWPSY</sequence>
<feature type="region of interest" description="Disordered" evidence="1">
    <location>
        <begin position="254"/>
        <end position="285"/>
    </location>
</feature>
<name>A0A917ZTN8_9ACTN</name>
<dbReference type="AlphaFoldDB" id="A0A917ZTN8"/>
<dbReference type="EMBL" id="BMMS01000019">
    <property type="protein sequence ID" value="GGO92926.1"/>
    <property type="molecule type" value="Genomic_DNA"/>
</dbReference>
<evidence type="ECO:0000313" key="4">
    <source>
        <dbReference type="Proteomes" id="UP000641932"/>
    </source>
</evidence>
<dbReference type="Proteomes" id="UP000641932">
    <property type="component" value="Unassembled WGS sequence"/>
</dbReference>
<gene>
    <name evidence="3" type="ORF">GCM10012280_44230</name>
</gene>
<proteinExistence type="predicted"/>
<evidence type="ECO:0000259" key="2">
    <source>
        <dbReference type="Pfam" id="PF14581"/>
    </source>
</evidence>
<protein>
    <submittedName>
        <fullName evidence="3">Enhanced serine sensitivity protein SseB</fullName>
    </submittedName>
</protein>
<accession>A0A917ZTN8</accession>
<dbReference type="Pfam" id="PF14581">
    <property type="entry name" value="SseB_C"/>
    <property type="match status" value="1"/>
</dbReference>
<evidence type="ECO:0000256" key="1">
    <source>
        <dbReference type="SAM" id="MobiDB-lite"/>
    </source>
</evidence>
<dbReference type="InterPro" id="IPR027945">
    <property type="entry name" value="SseB_C"/>
</dbReference>
<keyword evidence="4" id="KW-1185">Reference proteome</keyword>
<comment type="caution">
    <text evidence="3">The sequence shown here is derived from an EMBL/GenBank/DDBJ whole genome shotgun (WGS) entry which is preliminary data.</text>
</comment>
<feature type="domain" description="SseB protein C-terminal" evidence="2">
    <location>
        <begin position="150"/>
        <end position="254"/>
    </location>
</feature>
<dbReference type="RefSeq" id="WP_189133503.1">
    <property type="nucleotide sequence ID" value="NZ_BMMS01000019.1"/>
</dbReference>